<feature type="domain" description="RING-type" evidence="12">
    <location>
        <begin position="157"/>
        <end position="210"/>
    </location>
</feature>
<evidence type="ECO:0000256" key="8">
    <source>
        <dbReference type="ARBA" id="ARBA00023242"/>
    </source>
</evidence>
<dbReference type="SUPFAM" id="SSF57903">
    <property type="entry name" value="FYVE/PHD zinc finger"/>
    <property type="match status" value="3"/>
</dbReference>
<evidence type="ECO:0000256" key="4">
    <source>
        <dbReference type="ARBA" id="ARBA00022771"/>
    </source>
</evidence>
<dbReference type="PROSITE" id="PS50016">
    <property type="entry name" value="ZF_PHD_2"/>
    <property type="match status" value="2"/>
</dbReference>
<evidence type="ECO:0000256" key="2">
    <source>
        <dbReference type="ARBA" id="ARBA00022723"/>
    </source>
</evidence>
<feature type="compositionally biased region" description="Basic and acidic residues" evidence="10">
    <location>
        <begin position="583"/>
        <end position="597"/>
    </location>
</feature>
<evidence type="ECO:0000256" key="3">
    <source>
        <dbReference type="ARBA" id="ARBA00022737"/>
    </source>
</evidence>
<feature type="domain" description="PHD-type" evidence="11">
    <location>
        <begin position="154"/>
        <end position="212"/>
    </location>
</feature>
<dbReference type="InterPro" id="IPR013083">
    <property type="entry name" value="Znf_RING/FYVE/PHD"/>
</dbReference>
<evidence type="ECO:0000256" key="10">
    <source>
        <dbReference type="SAM" id="MobiDB-lite"/>
    </source>
</evidence>
<dbReference type="PROSITE" id="PS01359">
    <property type="entry name" value="ZF_PHD_1"/>
    <property type="match status" value="1"/>
</dbReference>
<dbReference type="InterPro" id="IPR019787">
    <property type="entry name" value="Znf_PHD-finger"/>
</dbReference>
<keyword evidence="4 9" id="KW-0863">Zinc-finger</keyword>
<dbReference type="PANTHER" id="PTHR45888">
    <property type="entry name" value="HL01030P-RELATED"/>
    <property type="match status" value="1"/>
</dbReference>
<feature type="domain" description="PHD-type" evidence="11">
    <location>
        <begin position="292"/>
        <end position="351"/>
    </location>
</feature>
<dbReference type="AlphaFoldDB" id="A0AAP0P2G0"/>
<feature type="compositionally biased region" description="Basic and acidic residues" evidence="10">
    <location>
        <begin position="670"/>
        <end position="686"/>
    </location>
</feature>
<feature type="compositionally biased region" description="Polar residues" evidence="10">
    <location>
        <begin position="687"/>
        <end position="700"/>
    </location>
</feature>
<keyword evidence="6" id="KW-0805">Transcription regulation</keyword>
<dbReference type="InterPro" id="IPR001841">
    <property type="entry name" value="Znf_RING"/>
</dbReference>
<feature type="compositionally biased region" description="Polar residues" evidence="10">
    <location>
        <begin position="552"/>
        <end position="561"/>
    </location>
</feature>
<dbReference type="GO" id="GO:0008270">
    <property type="term" value="F:zinc ion binding"/>
    <property type="evidence" value="ECO:0007669"/>
    <property type="project" value="UniProtKB-KW"/>
</dbReference>
<evidence type="ECO:0000256" key="7">
    <source>
        <dbReference type="ARBA" id="ARBA00023163"/>
    </source>
</evidence>
<feature type="compositionally biased region" description="Basic residues" evidence="10">
    <location>
        <begin position="438"/>
        <end position="449"/>
    </location>
</feature>
<dbReference type="FunFam" id="3.30.40.10:FF:000638">
    <property type="entry name" value="PHD finger family protein"/>
    <property type="match status" value="1"/>
</dbReference>
<dbReference type="EMBL" id="JBBNAF010000007">
    <property type="protein sequence ID" value="KAK9128707.1"/>
    <property type="molecule type" value="Genomic_DNA"/>
</dbReference>
<dbReference type="GO" id="GO:0005634">
    <property type="term" value="C:nucleus"/>
    <property type="evidence" value="ECO:0007669"/>
    <property type="project" value="UniProtKB-SubCell"/>
</dbReference>
<proteinExistence type="predicted"/>
<dbReference type="InterPro" id="IPR019786">
    <property type="entry name" value="Zinc_finger_PHD-type_CS"/>
</dbReference>
<dbReference type="InterPro" id="IPR011011">
    <property type="entry name" value="Znf_FYVE_PHD"/>
</dbReference>
<feature type="region of interest" description="Disordered" evidence="10">
    <location>
        <begin position="546"/>
        <end position="711"/>
    </location>
</feature>
<evidence type="ECO:0000259" key="12">
    <source>
        <dbReference type="PROSITE" id="PS50089"/>
    </source>
</evidence>
<protein>
    <submittedName>
        <fullName evidence="13">Uncharacterized protein</fullName>
    </submittedName>
</protein>
<sequence>MAFHVACPITCRKICFCSSGFPTKLQGEKARRGFLEEVFRVEDFLKDPWLLRPKIGDGDGDGGGVAGTLQVLVPRVVPPPPPPPLPPVVDDEFGADLGELLSERSKRAVLQKRGVAASLAAEDYARRFETGVLADTFGDTHDAVGEEQGVTGVKVMCRVCFYGENEGSERAARMLECKLCSKKYHRSCLKSWGHQRDLFHLSSWVCPSCRSCEICRRTGDPTKFVFCKRCDAAYHCYCQQPPHKNVSHGPYLCPKHTRCHSCGSNVPGNGPSTRWFLSYTCCDACGRLFVKGNYCPVCLKVYRDSESTPMVCCDVCQRWVHCRCDGISDEKYLEFQADGNLYYKCAACRGDCYQVQDDSDAVQELWRRRDKADKGLIASLRAAAGLPSHEETFSISPYSDDEDNSPSKLKHEYVRPLKFSVKGSAHKTSKSDKEHGKKSSSKKYGKKKAYQALTTEKTERNDSMRSYGNEAHDTTIPGSTQERCSINQAGVMKHEFIPEASAIEDRAAGVANYWNSKSSGSDLGDGSGKHATMSETVRARKIVIHCGRNRHATNSPRSEASSCHKEQDLTTSNGSEDTGQQKANDKSPEEKQDRPSRVVDSQGGLRGSRHRLREGSLTKLGKGAESSDINSQISRANAREAYDNPSGKSRLLSGRSTKEHASEPAAETPSLKKEEVSLRRHSKDTPNARNETCDADSNATPGLDPKPSDAKPLKLKFKQSYTDNRSCWVALGEEEKTAFKGQRSKRKRPSPLSERTRMGEVDDDREPQDTPLAEAMDANWILKKLGKDAIGKRVEVHQPSDSSWHKGVVTDVVEGSSALAVRLDDGRTRSLQLGKQGIRFITQK</sequence>
<dbReference type="PANTHER" id="PTHR45888:SF4">
    <property type="entry name" value="PHD FINGER PROTEIN 10"/>
    <property type="match status" value="1"/>
</dbReference>
<reference evidence="13 14" key="1">
    <citation type="submission" date="2024-01" db="EMBL/GenBank/DDBJ databases">
        <title>Genome assemblies of Stephania.</title>
        <authorList>
            <person name="Yang L."/>
        </authorList>
    </citation>
    <scope>NUCLEOTIDE SEQUENCE [LARGE SCALE GENOMIC DNA]</scope>
    <source>
        <strain evidence="13">YNDBR</strain>
        <tissue evidence="13">Leaf</tissue>
    </source>
</reference>
<keyword evidence="14" id="KW-1185">Reference proteome</keyword>
<dbReference type="Gene3D" id="3.30.40.10">
    <property type="entry name" value="Zinc/RING finger domain, C3HC4 (zinc finger)"/>
    <property type="match status" value="3"/>
</dbReference>
<name>A0AAP0P2G0_9MAGN</name>
<feature type="region of interest" description="Disordered" evidence="10">
    <location>
        <begin position="737"/>
        <end position="768"/>
    </location>
</feature>
<feature type="region of interest" description="Disordered" evidence="10">
    <location>
        <begin position="422"/>
        <end position="480"/>
    </location>
</feature>
<keyword evidence="5" id="KW-0862">Zinc</keyword>
<keyword evidence="3" id="KW-0677">Repeat</keyword>
<dbReference type="SMART" id="SM00249">
    <property type="entry name" value="PHD"/>
    <property type="match status" value="3"/>
</dbReference>
<dbReference type="PROSITE" id="PS50089">
    <property type="entry name" value="ZF_RING_2"/>
    <property type="match status" value="1"/>
</dbReference>
<feature type="compositionally biased region" description="Polar residues" evidence="10">
    <location>
        <begin position="569"/>
        <end position="582"/>
    </location>
</feature>
<evidence type="ECO:0000259" key="11">
    <source>
        <dbReference type="PROSITE" id="PS50016"/>
    </source>
</evidence>
<evidence type="ECO:0000256" key="6">
    <source>
        <dbReference type="ARBA" id="ARBA00023015"/>
    </source>
</evidence>
<evidence type="ECO:0000313" key="14">
    <source>
        <dbReference type="Proteomes" id="UP001420932"/>
    </source>
</evidence>
<evidence type="ECO:0000256" key="9">
    <source>
        <dbReference type="PROSITE-ProRule" id="PRU00175"/>
    </source>
</evidence>
<evidence type="ECO:0000256" key="1">
    <source>
        <dbReference type="ARBA" id="ARBA00004123"/>
    </source>
</evidence>
<dbReference type="Pfam" id="PF00628">
    <property type="entry name" value="PHD"/>
    <property type="match status" value="1"/>
</dbReference>
<dbReference type="CDD" id="cd15489">
    <property type="entry name" value="PHD_SF"/>
    <property type="match status" value="1"/>
</dbReference>
<accession>A0AAP0P2G0</accession>
<dbReference type="FunFam" id="3.30.40.10:FF:000238">
    <property type="entry name" value="PHD finger family protein"/>
    <property type="match status" value="1"/>
</dbReference>
<comment type="subcellular location">
    <subcellularLocation>
        <location evidence="1">Nucleus</location>
    </subcellularLocation>
</comment>
<gene>
    <name evidence="13" type="ORF">Syun_017504</name>
</gene>
<evidence type="ECO:0000256" key="5">
    <source>
        <dbReference type="ARBA" id="ARBA00022833"/>
    </source>
</evidence>
<evidence type="ECO:0000313" key="13">
    <source>
        <dbReference type="EMBL" id="KAK9128707.1"/>
    </source>
</evidence>
<keyword evidence="8" id="KW-0539">Nucleus</keyword>
<organism evidence="13 14">
    <name type="scientific">Stephania yunnanensis</name>
    <dbReference type="NCBI Taxonomy" id="152371"/>
    <lineage>
        <taxon>Eukaryota</taxon>
        <taxon>Viridiplantae</taxon>
        <taxon>Streptophyta</taxon>
        <taxon>Embryophyta</taxon>
        <taxon>Tracheophyta</taxon>
        <taxon>Spermatophyta</taxon>
        <taxon>Magnoliopsida</taxon>
        <taxon>Ranunculales</taxon>
        <taxon>Menispermaceae</taxon>
        <taxon>Menispermoideae</taxon>
        <taxon>Cissampelideae</taxon>
        <taxon>Stephania</taxon>
    </lineage>
</organism>
<dbReference type="Proteomes" id="UP001420932">
    <property type="component" value="Unassembled WGS sequence"/>
</dbReference>
<comment type="caution">
    <text evidence="13">The sequence shown here is derived from an EMBL/GenBank/DDBJ whole genome shotgun (WGS) entry which is preliminary data.</text>
</comment>
<dbReference type="InterPro" id="IPR001965">
    <property type="entry name" value="Znf_PHD"/>
</dbReference>
<keyword evidence="7" id="KW-0804">Transcription</keyword>
<keyword evidence="2" id="KW-0479">Metal-binding</keyword>